<proteinExistence type="predicted"/>
<organism evidence="1 2">
    <name type="scientific">Colocasia esculenta</name>
    <name type="common">Wild taro</name>
    <name type="synonym">Arum esculentum</name>
    <dbReference type="NCBI Taxonomy" id="4460"/>
    <lineage>
        <taxon>Eukaryota</taxon>
        <taxon>Viridiplantae</taxon>
        <taxon>Streptophyta</taxon>
        <taxon>Embryophyta</taxon>
        <taxon>Tracheophyta</taxon>
        <taxon>Spermatophyta</taxon>
        <taxon>Magnoliopsida</taxon>
        <taxon>Liliopsida</taxon>
        <taxon>Araceae</taxon>
        <taxon>Aroideae</taxon>
        <taxon>Colocasieae</taxon>
        <taxon>Colocasia</taxon>
    </lineage>
</organism>
<keyword evidence="2" id="KW-1185">Reference proteome</keyword>
<sequence length="887" mass="94733">VYRLSEWQAWQGDLSGCRGAQVGRVSIAVGTAVALRLVTQRPAPSRFGSRRLKAMDRSFFPSFLLFLPFSFSSSRRRGLLLLLRRLELGGAGGGSCGTWSGDEEQGGGGRGFVKAPLRVSVLQMVVAFVGDHGMWILSVGLPADVATAERVATLEKLVWVFGVVLALVRCGPASPSYCLTLCWFRSHVGRSGVRLQFGRTAVFVVGSACGLSTLWRSEVAVPMGSVSFFVSAGVCRGFASTLCFSGPTMVAGRGVALVASACVDSAGFAGSSFASAMLEFLLLRLVVSFPAGSECELQESIAAVAGSACFECGCWFARVAVGFVVSLRIFGVVARAKQMLMCRVALLVERCDTCLWLLPTVCWVVANSGPFRACSVGCCATSGLRYAVVCWLVHSGGSSQNNALVVLVEVLPELVVLLPLSAVFSLLAICLGLHSGDVFPERLLALWVEVLPKLPCVVPLAVRLAVVLARLSSCSFQVFSAMLVGLRVSLWSGGCFISRTLWALPDGSLEACCVPSSSTFRGLLGVVVLCHGLGAVLRTMATAKVPPLLSCFEVDLVAPFVRFVSLWHDGLCVVTVLPIATAIQVVTGGRVAFLVAGVAGGPVRMLRCPGRARSGRGGGGCRVTVGNAMSRLVVFWEPQAKILGRLSLPLLLDFPPLLLLLSEEERSPPSSPAVGARRCRRRLVWSLEWRRGERRWQPWLREGPFGGFGSSNGLLPLPGTPSPVRLLREFSGRRACSSARSVGYAYGLSTLWRSEVAVPVVRRCFSHGCSVSLVVTPGCSFLTSWRFGMLGACVVRLWSHVVAPGFLASACVDSTGSMGIVFILTRSSFASALLEFLLLWLIRDCFSSDNAKTSMCSSKKACRRLMSSPIKVVSTFTARSKLPFDGV</sequence>
<evidence type="ECO:0000313" key="2">
    <source>
        <dbReference type="Proteomes" id="UP000652761"/>
    </source>
</evidence>
<gene>
    <name evidence="1" type="ORF">Taro_015458</name>
</gene>
<accession>A0A843UMD3</accession>
<protein>
    <submittedName>
        <fullName evidence="1">Uncharacterized protein</fullName>
    </submittedName>
</protein>
<evidence type="ECO:0000313" key="1">
    <source>
        <dbReference type="EMBL" id="MQL82970.1"/>
    </source>
</evidence>
<dbReference type="EMBL" id="NMUH01000665">
    <property type="protein sequence ID" value="MQL82970.1"/>
    <property type="molecule type" value="Genomic_DNA"/>
</dbReference>
<name>A0A843UMD3_COLES</name>
<dbReference type="AlphaFoldDB" id="A0A843UMD3"/>
<dbReference type="Proteomes" id="UP000652761">
    <property type="component" value="Unassembled WGS sequence"/>
</dbReference>
<reference evidence="1" key="1">
    <citation type="submission" date="2017-07" db="EMBL/GenBank/DDBJ databases">
        <title>Taro Niue Genome Assembly and Annotation.</title>
        <authorList>
            <person name="Atibalentja N."/>
            <person name="Keating K."/>
            <person name="Fields C.J."/>
        </authorList>
    </citation>
    <scope>NUCLEOTIDE SEQUENCE</scope>
    <source>
        <strain evidence="1">Niue_2</strain>
        <tissue evidence="1">Leaf</tissue>
    </source>
</reference>
<feature type="non-terminal residue" evidence="1">
    <location>
        <position position="887"/>
    </location>
</feature>
<comment type="caution">
    <text evidence="1">The sequence shown here is derived from an EMBL/GenBank/DDBJ whole genome shotgun (WGS) entry which is preliminary data.</text>
</comment>